<comment type="caution">
    <text evidence="1">The sequence shown here is derived from an EMBL/GenBank/DDBJ whole genome shotgun (WGS) entry which is preliminary data.</text>
</comment>
<name>A0ABD4TW90_9CORY</name>
<accession>A0ABD4TW90</accession>
<dbReference type="EMBL" id="JAGPYW010000014">
    <property type="protein sequence ID" value="MCQ4615006.1"/>
    <property type="molecule type" value="Genomic_DNA"/>
</dbReference>
<proteinExistence type="predicted"/>
<gene>
    <name evidence="1" type="ORF">KBX22_09740</name>
</gene>
<reference evidence="1 2" key="1">
    <citation type="submission" date="2021-04" db="EMBL/GenBank/DDBJ databases">
        <title>Corynebacterium genitalium sp. nov. and Corynebacterium genitalium sp. nov., two new species of the genus Corynebacterium.</title>
        <authorList>
            <person name="Jaen-Luchoro D."/>
            <person name="Pinyeiro-Iglesias B."/>
            <person name="Al-Shaer S."/>
            <person name="Karlsson R."/>
            <person name="Gonzales-Siles L."/>
            <person name="Cardew S."/>
            <person name="Jensie-Markopolous S."/>
            <person name="Ohlen M."/>
            <person name="Inganas E."/>
            <person name="Moore E.R.B."/>
        </authorList>
    </citation>
    <scope>NUCLEOTIDE SEQUENCE [LARGE SCALE GENOMIC DNA]</scope>
    <source>
        <strain evidence="1 2">CCUG 55013</strain>
    </source>
</reference>
<dbReference type="RefSeq" id="WP_256001316.1">
    <property type="nucleotide sequence ID" value="NZ_JAGPYW010000014.1"/>
</dbReference>
<evidence type="ECO:0000313" key="1">
    <source>
        <dbReference type="EMBL" id="MCQ4615006.1"/>
    </source>
</evidence>
<sequence length="62" mass="7161">MTEYRAVMDLVVQGWSVRQTCSTKYALRSQRVTLQRFRGTWMIPALTHALPDTHYAATISVF</sequence>
<protein>
    <recommendedName>
        <fullName evidence="3">Transposase</fullName>
    </recommendedName>
</protein>
<organism evidence="1 2">
    <name type="scientific">Corynebacterium pseudogenitalium</name>
    <dbReference type="NCBI Taxonomy" id="38303"/>
    <lineage>
        <taxon>Bacteria</taxon>
        <taxon>Bacillati</taxon>
        <taxon>Actinomycetota</taxon>
        <taxon>Actinomycetes</taxon>
        <taxon>Mycobacteriales</taxon>
        <taxon>Corynebacteriaceae</taxon>
        <taxon>Corynebacterium</taxon>
    </lineage>
</organism>
<dbReference type="Proteomes" id="UP001205080">
    <property type="component" value="Unassembled WGS sequence"/>
</dbReference>
<evidence type="ECO:0000313" key="2">
    <source>
        <dbReference type="Proteomes" id="UP001205080"/>
    </source>
</evidence>
<evidence type="ECO:0008006" key="3">
    <source>
        <dbReference type="Google" id="ProtNLM"/>
    </source>
</evidence>
<dbReference type="AlphaFoldDB" id="A0ABD4TW90"/>